<reference evidence="6" key="1">
    <citation type="submission" date="2022-08" db="EMBL/GenBank/DDBJ databases">
        <title>Chelativorans sichuanense sp. nov., a paraffin oil-degrading bacterium isolated from a mixture of oil-based drill cuttings and paddy soil.</title>
        <authorList>
            <person name="Yu J."/>
            <person name="Liu H."/>
            <person name="Chen Q."/>
        </authorList>
    </citation>
    <scope>NUCLEOTIDE SEQUENCE</scope>
    <source>
        <strain evidence="6">SCAU 2101</strain>
    </source>
</reference>
<evidence type="ECO:0000256" key="1">
    <source>
        <dbReference type="ARBA" id="ARBA00005417"/>
    </source>
</evidence>
<dbReference type="PANTHER" id="PTHR45772">
    <property type="entry name" value="CONSERVED COMPONENT OF ABC TRANSPORTER FOR NATURAL AMINO ACIDS-RELATED"/>
    <property type="match status" value="1"/>
</dbReference>
<organism evidence="6 7">
    <name type="scientific">Chelativorans petroleitrophicus</name>
    <dbReference type="NCBI Taxonomy" id="2975484"/>
    <lineage>
        <taxon>Bacteria</taxon>
        <taxon>Pseudomonadati</taxon>
        <taxon>Pseudomonadota</taxon>
        <taxon>Alphaproteobacteria</taxon>
        <taxon>Hyphomicrobiales</taxon>
        <taxon>Phyllobacteriaceae</taxon>
        <taxon>Chelativorans</taxon>
    </lineage>
</organism>
<proteinExistence type="inferred from homology"/>
<dbReference type="PROSITE" id="PS00211">
    <property type="entry name" value="ABC_TRANSPORTER_1"/>
    <property type="match status" value="1"/>
</dbReference>
<dbReference type="InterPro" id="IPR027417">
    <property type="entry name" value="P-loop_NTPase"/>
</dbReference>
<dbReference type="SUPFAM" id="SSF52540">
    <property type="entry name" value="P-loop containing nucleoside triphosphate hydrolases"/>
    <property type="match status" value="1"/>
</dbReference>
<dbReference type="CDD" id="cd03219">
    <property type="entry name" value="ABC_Mj1267_LivG_branched"/>
    <property type="match status" value="1"/>
</dbReference>
<dbReference type="InterPro" id="IPR017871">
    <property type="entry name" value="ABC_transporter-like_CS"/>
</dbReference>
<dbReference type="GO" id="GO:0005524">
    <property type="term" value="F:ATP binding"/>
    <property type="evidence" value="ECO:0007669"/>
    <property type="project" value="UniProtKB-KW"/>
</dbReference>
<dbReference type="InterPro" id="IPR003439">
    <property type="entry name" value="ABC_transporter-like_ATP-bd"/>
</dbReference>
<dbReference type="Gene3D" id="3.40.50.300">
    <property type="entry name" value="P-loop containing nucleotide triphosphate hydrolases"/>
    <property type="match status" value="1"/>
</dbReference>
<name>A0A9X3B792_9HYPH</name>
<gene>
    <name evidence="6" type="ORF">NYR54_13825</name>
</gene>
<dbReference type="AlphaFoldDB" id="A0A9X3B792"/>
<comment type="caution">
    <text evidence="6">The sequence shown here is derived from an EMBL/GenBank/DDBJ whole genome shotgun (WGS) entry which is preliminary data.</text>
</comment>
<dbReference type="Pfam" id="PF12399">
    <property type="entry name" value="BCA_ABC_TP_C"/>
    <property type="match status" value="1"/>
</dbReference>
<evidence type="ECO:0000256" key="3">
    <source>
        <dbReference type="ARBA" id="ARBA00022741"/>
    </source>
</evidence>
<evidence type="ECO:0000256" key="4">
    <source>
        <dbReference type="ARBA" id="ARBA00022840"/>
    </source>
</evidence>
<evidence type="ECO:0000313" key="7">
    <source>
        <dbReference type="Proteomes" id="UP001149009"/>
    </source>
</evidence>
<dbReference type="Proteomes" id="UP001149009">
    <property type="component" value="Unassembled WGS sequence"/>
</dbReference>
<dbReference type="GO" id="GO:0005886">
    <property type="term" value="C:plasma membrane"/>
    <property type="evidence" value="ECO:0007669"/>
    <property type="project" value="TreeGrafter"/>
</dbReference>
<evidence type="ECO:0000256" key="2">
    <source>
        <dbReference type="ARBA" id="ARBA00022448"/>
    </source>
</evidence>
<keyword evidence="3" id="KW-0547">Nucleotide-binding</keyword>
<dbReference type="InterPro" id="IPR032823">
    <property type="entry name" value="BCA_ABC_TP_C"/>
</dbReference>
<keyword evidence="7" id="KW-1185">Reference proteome</keyword>
<sequence>MTKNADIVLRTEGLKKSFGSLQVTRDLDLALPAGARYALIGPNGAGKTTLINLITGEMRPDSGRILLEGQDVTRTGTAARVRRGLTRTFQINALFPDLTPLEAVTLAICEREGIAGQFWRSLTAHEQAISEGFEILRQLGLADVATKRTRHLAYGQQRLLEIALALATRPKVLLLDEPAAGVPKDESAMLFRVIEALPEHIAVLFIEHDMDIVFSFASRIIVLVAGAVLMEAEPAEVRDDPRVREVYLGSAHHG</sequence>
<accession>A0A9X3B792</accession>
<dbReference type="GO" id="GO:0016887">
    <property type="term" value="F:ATP hydrolysis activity"/>
    <property type="evidence" value="ECO:0007669"/>
    <property type="project" value="InterPro"/>
</dbReference>
<dbReference type="PANTHER" id="PTHR45772:SF2">
    <property type="entry name" value="ABC TRANSPORTER ATP-BINDING PROTEIN"/>
    <property type="match status" value="1"/>
</dbReference>
<dbReference type="InterPro" id="IPR051120">
    <property type="entry name" value="ABC_AA/LPS_Transport"/>
</dbReference>
<keyword evidence="2" id="KW-0813">Transport</keyword>
<dbReference type="EMBL" id="JAODNV010000015">
    <property type="protein sequence ID" value="MCT8991358.1"/>
    <property type="molecule type" value="Genomic_DNA"/>
</dbReference>
<dbReference type="InterPro" id="IPR003593">
    <property type="entry name" value="AAA+_ATPase"/>
</dbReference>
<dbReference type="Pfam" id="PF00005">
    <property type="entry name" value="ABC_tran"/>
    <property type="match status" value="1"/>
</dbReference>
<protein>
    <submittedName>
        <fullName evidence="6">ABC transporter ATP-binding protein</fullName>
    </submittedName>
</protein>
<dbReference type="PROSITE" id="PS50893">
    <property type="entry name" value="ABC_TRANSPORTER_2"/>
    <property type="match status" value="1"/>
</dbReference>
<evidence type="ECO:0000259" key="5">
    <source>
        <dbReference type="PROSITE" id="PS50893"/>
    </source>
</evidence>
<comment type="similarity">
    <text evidence="1">Belongs to the ABC transporter superfamily.</text>
</comment>
<keyword evidence="4 6" id="KW-0067">ATP-binding</keyword>
<evidence type="ECO:0000313" key="6">
    <source>
        <dbReference type="EMBL" id="MCT8991358.1"/>
    </source>
</evidence>
<feature type="domain" description="ABC transporter" evidence="5">
    <location>
        <begin position="9"/>
        <end position="250"/>
    </location>
</feature>
<dbReference type="SMART" id="SM00382">
    <property type="entry name" value="AAA"/>
    <property type="match status" value="1"/>
</dbReference>
<dbReference type="RefSeq" id="WP_261516284.1">
    <property type="nucleotide sequence ID" value="NZ_JAODNV010000015.1"/>
</dbReference>